<keyword evidence="1" id="KW-1133">Transmembrane helix</keyword>
<evidence type="ECO:0000313" key="3">
    <source>
        <dbReference type="EMBL" id="GEA89326.1"/>
    </source>
</evidence>
<keyword evidence="1" id="KW-0812">Transmembrane</keyword>
<dbReference type="AlphaFoldDB" id="A0A4Y3L0Z2"/>
<protein>
    <recommendedName>
        <fullName evidence="2">DUF2510 domain-containing protein</fullName>
    </recommendedName>
</protein>
<keyword evidence="4" id="KW-1185">Reference proteome</keyword>
<evidence type="ECO:0000259" key="2">
    <source>
        <dbReference type="Pfam" id="PF10708"/>
    </source>
</evidence>
<feature type="transmembrane region" description="Helical" evidence="1">
    <location>
        <begin position="124"/>
        <end position="145"/>
    </location>
</feature>
<sequence length="146" mass="16069">MSFPLLRCTTLVRMDEHRPPPGKAAGWYTDPRGGTLQRWYDGERWTVATRPDPARTPEDPYADLERAPSSNYAAIAGLLLGLLSLGWNPFLAVGLAGFLASLLGRRRASAWVTEGYRPEGQRRASWGLALSTVGTVITLLLEGFVR</sequence>
<dbReference type="Proteomes" id="UP000317046">
    <property type="component" value="Unassembled WGS sequence"/>
</dbReference>
<evidence type="ECO:0000256" key="1">
    <source>
        <dbReference type="SAM" id="Phobius"/>
    </source>
</evidence>
<comment type="caution">
    <text evidence="3">The sequence shown here is derived from an EMBL/GenBank/DDBJ whole genome shotgun (WGS) entry which is preliminary data.</text>
</comment>
<proteinExistence type="predicted"/>
<feature type="domain" description="DUF2510" evidence="2">
    <location>
        <begin position="25"/>
        <end position="57"/>
    </location>
</feature>
<reference evidence="3" key="1">
    <citation type="submission" date="2019-06" db="EMBL/GenBank/DDBJ databases">
        <title>Whole genome shotgun sequence of Cellulomonas cellasea NBRC 3753.</title>
        <authorList>
            <person name="Hosoyama A."/>
            <person name="Uohara A."/>
            <person name="Ohji S."/>
            <person name="Ichikawa N."/>
        </authorList>
    </citation>
    <scope>NUCLEOTIDE SEQUENCE [LARGE SCALE GENOMIC DNA]</scope>
    <source>
        <strain evidence="3">NBRC 3753</strain>
    </source>
</reference>
<accession>A0A4Y3L0Z2</accession>
<keyword evidence="1" id="KW-0472">Membrane</keyword>
<name>A0A4Y3L0Z2_9CELL</name>
<organism evidence="3 4">
    <name type="scientific">Cellulomonas cellasea</name>
    <dbReference type="NCBI Taxonomy" id="43670"/>
    <lineage>
        <taxon>Bacteria</taxon>
        <taxon>Bacillati</taxon>
        <taxon>Actinomycetota</taxon>
        <taxon>Actinomycetes</taxon>
        <taxon>Micrococcales</taxon>
        <taxon>Cellulomonadaceae</taxon>
        <taxon>Cellulomonas</taxon>
    </lineage>
</organism>
<dbReference type="EMBL" id="BJLR01000030">
    <property type="protein sequence ID" value="GEA89326.1"/>
    <property type="molecule type" value="Genomic_DNA"/>
</dbReference>
<feature type="transmembrane region" description="Helical" evidence="1">
    <location>
        <begin position="72"/>
        <end position="103"/>
    </location>
</feature>
<gene>
    <name evidence="3" type="ORF">CCE01nite_32750</name>
</gene>
<dbReference type="Pfam" id="PF10708">
    <property type="entry name" value="DUF2510"/>
    <property type="match status" value="1"/>
</dbReference>
<evidence type="ECO:0000313" key="4">
    <source>
        <dbReference type="Proteomes" id="UP000317046"/>
    </source>
</evidence>
<dbReference type="InterPro" id="IPR018929">
    <property type="entry name" value="DUF2510"/>
</dbReference>